<evidence type="ECO:0000313" key="2">
    <source>
        <dbReference type="Proteomes" id="UP001383192"/>
    </source>
</evidence>
<organism evidence="1 2">
    <name type="scientific">Paramarasmius palmivorus</name>
    <dbReference type="NCBI Taxonomy" id="297713"/>
    <lineage>
        <taxon>Eukaryota</taxon>
        <taxon>Fungi</taxon>
        <taxon>Dikarya</taxon>
        <taxon>Basidiomycota</taxon>
        <taxon>Agaricomycotina</taxon>
        <taxon>Agaricomycetes</taxon>
        <taxon>Agaricomycetidae</taxon>
        <taxon>Agaricales</taxon>
        <taxon>Marasmiineae</taxon>
        <taxon>Marasmiaceae</taxon>
        <taxon>Paramarasmius</taxon>
    </lineage>
</organism>
<proteinExistence type="predicted"/>
<dbReference type="Proteomes" id="UP001383192">
    <property type="component" value="Unassembled WGS sequence"/>
</dbReference>
<reference evidence="1 2" key="1">
    <citation type="submission" date="2024-01" db="EMBL/GenBank/DDBJ databases">
        <title>A draft genome for a cacao thread blight-causing isolate of Paramarasmius palmivorus.</title>
        <authorList>
            <person name="Baruah I.K."/>
            <person name="Bukari Y."/>
            <person name="Amoako-Attah I."/>
            <person name="Meinhardt L.W."/>
            <person name="Bailey B.A."/>
            <person name="Cohen S.P."/>
        </authorList>
    </citation>
    <scope>NUCLEOTIDE SEQUENCE [LARGE SCALE GENOMIC DNA]</scope>
    <source>
        <strain evidence="1 2">GH-12</strain>
    </source>
</reference>
<accession>A0AAW0C0C2</accession>
<protein>
    <submittedName>
        <fullName evidence="1">Uncharacterized protein</fullName>
    </submittedName>
</protein>
<dbReference type="AlphaFoldDB" id="A0AAW0C0C2"/>
<gene>
    <name evidence="1" type="ORF">VNI00_013274</name>
</gene>
<evidence type="ECO:0000313" key="1">
    <source>
        <dbReference type="EMBL" id="KAK7032315.1"/>
    </source>
</evidence>
<dbReference type="EMBL" id="JAYKXP010000066">
    <property type="protein sequence ID" value="KAK7032315.1"/>
    <property type="molecule type" value="Genomic_DNA"/>
</dbReference>
<keyword evidence="2" id="KW-1185">Reference proteome</keyword>
<comment type="caution">
    <text evidence="1">The sequence shown here is derived from an EMBL/GenBank/DDBJ whole genome shotgun (WGS) entry which is preliminary data.</text>
</comment>
<sequence length="246" mass="28428">MSVYTPFKRLLGVRVKESESFYTASESKGARPGVVVALPRGDNIYTIAIMASFNKSEQDKVPDAFKDFLIPVPTTRWHVDPGVDHVHTTPEWESAPQYLILIPVKCHKDRLLGRWKSYRVDNKSQQHFEFYVHEAACKTLEDIIQKRLIHWDTVGRHQLTREEFLKRLEKVKEDRVKTLKESTNSALSHTPSCKSACKRTIRSKMTSLAEVPEEITDSEGFKLVCSKRVKRHRENHPTTPSTKSRR</sequence>
<name>A0AAW0C0C2_9AGAR</name>